<keyword evidence="2" id="KW-0378">Hydrolase</keyword>
<name>A0A8X6FSI8_TRICU</name>
<dbReference type="AlphaFoldDB" id="A0A8X6FSI8"/>
<dbReference type="CDD" id="cd18809">
    <property type="entry name" value="SF1_C_RecD"/>
    <property type="match status" value="1"/>
</dbReference>
<dbReference type="InterPro" id="IPR027785">
    <property type="entry name" value="UvrD-like_helicase_C"/>
</dbReference>
<dbReference type="Pfam" id="PF13538">
    <property type="entry name" value="UvrD_C_2"/>
    <property type="match status" value="1"/>
</dbReference>
<sequence length="187" mass="21255">MDQLVNDGKIQGNWTPIMRSRQTFNVHTKGSTQICRIQYPIVPAEAITIHKSQGQTCDSIVVPGKAERCLLYVAFSRARTLDGPFINGDFHEPNPPSIQHPVTKEMQRLRTDFHLKPKFQHLRFPSQSIQFASFNVQSLRKHITSVRVDQVLLSCEVLLFQETCASSNLVANLSVTKQLKRHFATKT</sequence>
<evidence type="ECO:0000259" key="1">
    <source>
        <dbReference type="Pfam" id="PF13538"/>
    </source>
</evidence>
<gene>
    <name evidence="2" type="ORF">TNCT_737021</name>
</gene>
<dbReference type="GO" id="GO:0004386">
    <property type="term" value="F:helicase activity"/>
    <property type="evidence" value="ECO:0007669"/>
    <property type="project" value="UniProtKB-KW"/>
</dbReference>
<evidence type="ECO:0000313" key="2">
    <source>
        <dbReference type="EMBL" id="GFQ87866.1"/>
    </source>
</evidence>
<keyword evidence="2" id="KW-0067">ATP-binding</keyword>
<dbReference type="Gene3D" id="3.40.50.300">
    <property type="entry name" value="P-loop containing nucleotide triphosphate hydrolases"/>
    <property type="match status" value="1"/>
</dbReference>
<dbReference type="PANTHER" id="PTHR47642">
    <property type="entry name" value="ATP-DEPENDENT DNA HELICASE"/>
    <property type="match status" value="1"/>
</dbReference>
<protein>
    <submittedName>
        <fullName evidence="2">ATP-dependent DNA helicase</fullName>
    </submittedName>
</protein>
<feature type="domain" description="UvrD-like helicase C-terminal" evidence="1">
    <location>
        <begin position="44"/>
        <end position="80"/>
    </location>
</feature>
<dbReference type="EMBL" id="BMAO01033212">
    <property type="protein sequence ID" value="GFQ87866.1"/>
    <property type="molecule type" value="Genomic_DNA"/>
</dbReference>
<organism evidence="2 3">
    <name type="scientific">Trichonephila clavata</name>
    <name type="common">Joro spider</name>
    <name type="synonym">Nephila clavata</name>
    <dbReference type="NCBI Taxonomy" id="2740835"/>
    <lineage>
        <taxon>Eukaryota</taxon>
        <taxon>Metazoa</taxon>
        <taxon>Ecdysozoa</taxon>
        <taxon>Arthropoda</taxon>
        <taxon>Chelicerata</taxon>
        <taxon>Arachnida</taxon>
        <taxon>Araneae</taxon>
        <taxon>Araneomorphae</taxon>
        <taxon>Entelegynae</taxon>
        <taxon>Araneoidea</taxon>
        <taxon>Nephilidae</taxon>
        <taxon>Trichonephila</taxon>
    </lineage>
</organism>
<dbReference type="PANTHER" id="PTHR47642:SF5">
    <property type="entry name" value="ATP-DEPENDENT DNA HELICASE"/>
    <property type="match status" value="1"/>
</dbReference>
<dbReference type="SUPFAM" id="SSF52540">
    <property type="entry name" value="P-loop containing nucleoside triphosphate hydrolases"/>
    <property type="match status" value="1"/>
</dbReference>
<keyword evidence="2" id="KW-0347">Helicase</keyword>
<dbReference type="Proteomes" id="UP000887116">
    <property type="component" value="Unassembled WGS sequence"/>
</dbReference>
<dbReference type="InterPro" id="IPR027417">
    <property type="entry name" value="P-loop_NTPase"/>
</dbReference>
<reference evidence="2" key="1">
    <citation type="submission" date="2020-07" db="EMBL/GenBank/DDBJ databases">
        <title>Multicomponent nature underlies the extraordinary mechanical properties of spider dragline silk.</title>
        <authorList>
            <person name="Kono N."/>
            <person name="Nakamura H."/>
            <person name="Mori M."/>
            <person name="Yoshida Y."/>
            <person name="Ohtoshi R."/>
            <person name="Malay A.D."/>
            <person name="Moran D.A.P."/>
            <person name="Tomita M."/>
            <person name="Numata K."/>
            <person name="Arakawa K."/>
        </authorList>
    </citation>
    <scope>NUCLEOTIDE SEQUENCE</scope>
</reference>
<evidence type="ECO:0000313" key="3">
    <source>
        <dbReference type="Proteomes" id="UP000887116"/>
    </source>
</evidence>
<proteinExistence type="predicted"/>
<dbReference type="InterPro" id="IPR051055">
    <property type="entry name" value="PIF1_helicase"/>
</dbReference>
<keyword evidence="2" id="KW-0547">Nucleotide-binding</keyword>
<comment type="caution">
    <text evidence="2">The sequence shown here is derived from an EMBL/GenBank/DDBJ whole genome shotgun (WGS) entry which is preliminary data.</text>
</comment>
<keyword evidence="3" id="KW-1185">Reference proteome</keyword>
<accession>A0A8X6FSI8</accession>
<dbReference type="OrthoDB" id="6512704at2759"/>